<dbReference type="EMBL" id="VIEB01000103">
    <property type="protein sequence ID" value="TQE06423.1"/>
    <property type="molecule type" value="Genomic_DNA"/>
</dbReference>
<evidence type="ECO:0000313" key="15">
    <source>
        <dbReference type="EMBL" id="TQE06423.1"/>
    </source>
</evidence>
<evidence type="ECO:0000256" key="3">
    <source>
        <dbReference type="ARBA" id="ARBA00022723"/>
    </source>
</evidence>
<dbReference type="InterPro" id="IPR039693">
    <property type="entry name" value="Rtr1/RPAP2"/>
</dbReference>
<comment type="function">
    <text evidence="12">Putative RNA polymerase II subunit B1 C-terminal domain (CTD) phosphatase involved in RNA polymerase II transcription regulation.</text>
</comment>
<dbReference type="InterPro" id="IPR038534">
    <property type="entry name" value="Rtr1/RPAP2_sf"/>
</dbReference>
<keyword evidence="6 12" id="KW-0862">Zinc</keyword>
<dbReference type="GO" id="GO:0008420">
    <property type="term" value="F:RNA polymerase II CTD heptapeptide repeat phosphatase activity"/>
    <property type="evidence" value="ECO:0007669"/>
    <property type="project" value="UniProtKB-UniRule"/>
</dbReference>
<evidence type="ECO:0000256" key="4">
    <source>
        <dbReference type="ARBA" id="ARBA00022771"/>
    </source>
</evidence>
<evidence type="ECO:0000256" key="2">
    <source>
        <dbReference type="ARBA" id="ARBA00005676"/>
    </source>
</evidence>
<comment type="similarity">
    <text evidence="2 11 12">Belongs to the RPAP2 family.</text>
</comment>
<accession>A0A540N7A9</accession>
<dbReference type="AlphaFoldDB" id="A0A540N7A9"/>
<dbReference type="GO" id="GO:0008270">
    <property type="term" value="F:zinc ion binding"/>
    <property type="evidence" value="ECO:0007669"/>
    <property type="project" value="UniProtKB-KW"/>
</dbReference>
<keyword evidence="5 12" id="KW-0378">Hydrolase</keyword>
<sequence length="785" mass="87024">MGKSQPPPQQQPPASVKDTVYKLQLALLDGVKTLDHLYLAGSIISRSDYNDVVTERTIADHCGYPLCRNAFPPESSRPRKGHYRISLKEHKVYDLHETYMYCSSSCLIESKAFAQSLSEERCDVLDYGKVERVLRAFGDVDFEKGEVGLGDIGDLGISKLKIKEKSEADSGDLGISKLKIEEKSEVQLGDVGVVGPSNAIEGYVPHNQRISKPLGSKKNKKGSKGKEAKTSGGKYMIFNEMDFMSCIIASDEYSVSKIPPSSGENGCETKVKESEGKVSHIKNDYEKKSRKSRGEKSTISKEDDAGVQEAPSTSETSQTVLNRIIKEAREEFHGDKAEKSNERRLRSSLKPSGAKKLNRSVTWADEKVEHRMNGYDAFGSIHKPLFKPSAENGVGCSVTWSDEKVDSTKSKNVSEVREVQGAKEGSGVLGNLELQDNERLESAEFCAMALRQAAEAVASGESDVNGAVSSAGIILLPRPDGVDEEEPNEDVDMLEPEQAPLQPRNPGIPNFDLFDSEDTWFDDPPEGFSLTLSPFLTMWNSLFTWITSSTLAYIYGRDETFHEEFLSINGKEYPRKIVLAGGHSSEIKKTLAESLARTLPGVVSQLRLPTPVSSLEQEMDPCTRSLHAGQKDAVSQGAGWFGDNCRTLRAYEGSYNTPRPSTRILSSEWCLMARKVDFKLSQPTHHIWQPSFSSKYFVVSISGIHSYPRSGILNVDLKAVGCKSSSWKHFAYESDWRKAIHRLLLQRWKNDVESLKLHCTCFLNIYPTENVSVDCVGGNLPKLGR</sequence>
<evidence type="ECO:0000256" key="8">
    <source>
        <dbReference type="ARBA" id="ARBA00023242"/>
    </source>
</evidence>
<keyword evidence="8 12" id="KW-0539">Nucleus</keyword>
<dbReference type="Proteomes" id="UP000315295">
    <property type="component" value="Unassembled WGS sequence"/>
</dbReference>
<dbReference type="PANTHER" id="PTHR14732">
    <property type="entry name" value="RNA POLYMERASE II SUBUNIT B1 CTD PHOSPHATASE RPAP2-RELATED"/>
    <property type="match status" value="1"/>
</dbReference>
<evidence type="ECO:0000259" key="14">
    <source>
        <dbReference type="PROSITE" id="PS51479"/>
    </source>
</evidence>
<feature type="compositionally biased region" description="Basic and acidic residues" evidence="13">
    <location>
        <begin position="331"/>
        <end position="345"/>
    </location>
</feature>
<evidence type="ECO:0000313" key="16">
    <source>
        <dbReference type="Proteomes" id="UP000315295"/>
    </source>
</evidence>
<dbReference type="Gene3D" id="1.25.40.820">
    <property type="match status" value="1"/>
</dbReference>
<dbReference type="EC" id="3.1.3.16" evidence="12"/>
<gene>
    <name evidence="15" type="ORF">C1H46_007922</name>
</gene>
<dbReference type="PANTHER" id="PTHR14732:SF0">
    <property type="entry name" value="RNA POLYMERASE II SUBUNIT B1 CTD PHOSPHATASE RPAP2-RELATED"/>
    <property type="match status" value="1"/>
</dbReference>
<evidence type="ECO:0000256" key="10">
    <source>
        <dbReference type="ARBA" id="ARBA00048336"/>
    </source>
</evidence>
<feature type="compositionally biased region" description="Basic and acidic residues" evidence="13">
    <location>
        <begin position="267"/>
        <end position="304"/>
    </location>
</feature>
<evidence type="ECO:0000256" key="1">
    <source>
        <dbReference type="ARBA" id="ARBA00004123"/>
    </source>
</evidence>
<comment type="subcellular location">
    <subcellularLocation>
        <location evidence="1 12">Nucleus</location>
    </subcellularLocation>
</comment>
<evidence type="ECO:0000256" key="11">
    <source>
        <dbReference type="PROSITE-ProRule" id="PRU00812"/>
    </source>
</evidence>
<comment type="caution">
    <text evidence="15">The sequence shown here is derived from an EMBL/GenBank/DDBJ whole genome shotgun (WGS) entry which is preliminary data.</text>
</comment>
<keyword evidence="3 12" id="KW-0479">Metal-binding</keyword>
<organism evidence="15 16">
    <name type="scientific">Malus baccata</name>
    <name type="common">Siberian crab apple</name>
    <name type="synonym">Pyrus baccata</name>
    <dbReference type="NCBI Taxonomy" id="106549"/>
    <lineage>
        <taxon>Eukaryota</taxon>
        <taxon>Viridiplantae</taxon>
        <taxon>Streptophyta</taxon>
        <taxon>Embryophyta</taxon>
        <taxon>Tracheophyta</taxon>
        <taxon>Spermatophyta</taxon>
        <taxon>Magnoliopsida</taxon>
        <taxon>eudicotyledons</taxon>
        <taxon>Gunneridae</taxon>
        <taxon>Pentapetalae</taxon>
        <taxon>rosids</taxon>
        <taxon>fabids</taxon>
        <taxon>Rosales</taxon>
        <taxon>Rosaceae</taxon>
        <taxon>Amygdaloideae</taxon>
        <taxon>Maleae</taxon>
        <taxon>Malus</taxon>
    </lineage>
</organism>
<comment type="catalytic activity">
    <reaction evidence="10 12">
        <text>O-phospho-L-threonyl-[protein] + H2O = L-threonyl-[protein] + phosphate</text>
        <dbReference type="Rhea" id="RHEA:47004"/>
        <dbReference type="Rhea" id="RHEA-COMP:11060"/>
        <dbReference type="Rhea" id="RHEA-COMP:11605"/>
        <dbReference type="ChEBI" id="CHEBI:15377"/>
        <dbReference type="ChEBI" id="CHEBI:30013"/>
        <dbReference type="ChEBI" id="CHEBI:43474"/>
        <dbReference type="ChEBI" id="CHEBI:61977"/>
        <dbReference type="EC" id="3.1.3.16"/>
    </reaction>
</comment>
<name>A0A540N7A9_MALBA</name>
<dbReference type="GO" id="GO:0005634">
    <property type="term" value="C:nucleus"/>
    <property type="evidence" value="ECO:0007669"/>
    <property type="project" value="UniProtKB-SubCell"/>
</dbReference>
<dbReference type="Pfam" id="PF04181">
    <property type="entry name" value="RPAP2_Rtr1"/>
    <property type="match status" value="1"/>
</dbReference>
<dbReference type="GO" id="GO:0005737">
    <property type="term" value="C:cytoplasm"/>
    <property type="evidence" value="ECO:0007669"/>
    <property type="project" value="TreeGrafter"/>
</dbReference>
<keyword evidence="7 12" id="KW-0904">Protein phosphatase</keyword>
<feature type="domain" description="RTR1-type" evidence="14">
    <location>
        <begin position="39"/>
        <end position="126"/>
    </location>
</feature>
<comment type="catalytic activity">
    <reaction evidence="9 12">
        <text>O-phospho-L-seryl-[protein] + H2O = L-seryl-[protein] + phosphate</text>
        <dbReference type="Rhea" id="RHEA:20629"/>
        <dbReference type="Rhea" id="RHEA-COMP:9863"/>
        <dbReference type="Rhea" id="RHEA-COMP:11604"/>
        <dbReference type="ChEBI" id="CHEBI:15377"/>
        <dbReference type="ChEBI" id="CHEBI:29999"/>
        <dbReference type="ChEBI" id="CHEBI:43474"/>
        <dbReference type="ChEBI" id="CHEBI:83421"/>
        <dbReference type="EC" id="3.1.3.16"/>
    </reaction>
</comment>
<feature type="compositionally biased region" description="Polar residues" evidence="13">
    <location>
        <begin position="310"/>
        <end position="319"/>
    </location>
</feature>
<feature type="region of interest" description="Disordered" evidence="13">
    <location>
        <begin position="257"/>
        <end position="319"/>
    </location>
</feature>
<protein>
    <recommendedName>
        <fullName evidence="12">RNA polymerase II subunit B1 CTD phosphatase RPAP2 homolog</fullName>
        <ecNumber evidence="12">3.1.3.16</ecNumber>
    </recommendedName>
</protein>
<evidence type="ECO:0000256" key="12">
    <source>
        <dbReference type="RuleBase" id="RU367080"/>
    </source>
</evidence>
<evidence type="ECO:0000256" key="13">
    <source>
        <dbReference type="SAM" id="MobiDB-lite"/>
    </source>
</evidence>
<proteinExistence type="inferred from homology"/>
<feature type="region of interest" description="Disordered" evidence="13">
    <location>
        <begin position="331"/>
        <end position="353"/>
    </location>
</feature>
<dbReference type="GO" id="GO:0043175">
    <property type="term" value="F:RNA polymerase core enzyme binding"/>
    <property type="evidence" value="ECO:0007669"/>
    <property type="project" value="UniProtKB-UniRule"/>
</dbReference>
<keyword evidence="16" id="KW-1185">Reference proteome</keyword>
<evidence type="ECO:0000256" key="6">
    <source>
        <dbReference type="ARBA" id="ARBA00022833"/>
    </source>
</evidence>
<evidence type="ECO:0000256" key="7">
    <source>
        <dbReference type="ARBA" id="ARBA00022912"/>
    </source>
</evidence>
<keyword evidence="4 12" id="KW-0863">Zinc-finger</keyword>
<dbReference type="InterPro" id="IPR007308">
    <property type="entry name" value="Rtr1/RPAP2_dom"/>
</dbReference>
<feature type="region of interest" description="Disordered" evidence="13">
    <location>
        <begin position="204"/>
        <end position="230"/>
    </location>
</feature>
<dbReference type="STRING" id="106549.A0A540N7A9"/>
<dbReference type="PROSITE" id="PS51479">
    <property type="entry name" value="ZF_RTR1"/>
    <property type="match status" value="1"/>
</dbReference>
<evidence type="ECO:0000256" key="5">
    <source>
        <dbReference type="ARBA" id="ARBA00022801"/>
    </source>
</evidence>
<evidence type="ECO:0000256" key="9">
    <source>
        <dbReference type="ARBA" id="ARBA00047761"/>
    </source>
</evidence>
<reference evidence="15 16" key="1">
    <citation type="journal article" date="2019" name="G3 (Bethesda)">
        <title>Sequencing of a Wild Apple (Malus baccata) Genome Unravels the Differences Between Cultivated and Wild Apple Species Regarding Disease Resistance and Cold Tolerance.</title>
        <authorList>
            <person name="Chen X."/>
        </authorList>
    </citation>
    <scope>NUCLEOTIDE SEQUENCE [LARGE SCALE GENOMIC DNA]</scope>
    <source>
        <strain evidence="16">cv. Shandingzi</strain>
        <tissue evidence="15">Leaves</tissue>
    </source>
</reference>